<proteinExistence type="predicted"/>
<protein>
    <recommendedName>
        <fullName evidence="2">DUF481 domain-containing protein</fullName>
    </recommendedName>
</protein>
<dbReference type="AlphaFoldDB" id="A0A6S6UIP7"/>
<evidence type="ECO:0000313" key="1">
    <source>
        <dbReference type="EMBL" id="CAA6828210.1"/>
    </source>
</evidence>
<name>A0A6S6UIP7_9BACT</name>
<accession>A0A6S6UIP7</accession>
<organism evidence="1">
    <name type="scientific">uncultured Sulfurovum sp</name>
    <dbReference type="NCBI Taxonomy" id="269237"/>
    <lineage>
        <taxon>Bacteria</taxon>
        <taxon>Pseudomonadati</taxon>
        <taxon>Campylobacterota</taxon>
        <taxon>Epsilonproteobacteria</taxon>
        <taxon>Campylobacterales</taxon>
        <taxon>Sulfurovaceae</taxon>
        <taxon>Sulfurovum</taxon>
        <taxon>environmental samples</taxon>
    </lineage>
</organism>
<reference evidence="1" key="1">
    <citation type="submission" date="2020-01" db="EMBL/GenBank/DDBJ databases">
        <authorList>
            <person name="Meier V. D."/>
            <person name="Meier V D."/>
        </authorList>
    </citation>
    <scope>NUCLEOTIDE SEQUENCE</scope>
    <source>
        <strain evidence="1">HLG_WM_MAG_01</strain>
    </source>
</reference>
<dbReference type="EMBL" id="CACVAS010000170">
    <property type="protein sequence ID" value="CAA6828210.1"/>
    <property type="molecule type" value="Genomic_DNA"/>
</dbReference>
<gene>
    <name evidence="1" type="ORF">HELGO_WM1895</name>
</gene>
<sequence>MKVVYIGISIILMMSHVSAEMEEHHDHVGFTKIELNYENLNFKNSKKKYDAKRHGVKLDFQNDKQHMQVYVEHTDTNTKPIVPKDLLVNKYSFKYEYVLDKKNIFMLSYIRISDNIMDEVNDGDIYGFGYKYKVLDLKQYISNYNHFKVYQSDIKLGMKKRFYDFNMMGAVVGKYIHLHHKNSNPFSRKAKSDYFTLGLKSHIDYGKWHLSMGTYIGERAFSVMNQGMKVQHHAMEFDKSMMFGISRDFDKFLLQARYVKHYAIEIPLENKNVELDVFSILLHYTF</sequence>
<evidence type="ECO:0008006" key="2">
    <source>
        <dbReference type="Google" id="ProtNLM"/>
    </source>
</evidence>